<feature type="compositionally biased region" description="Polar residues" evidence="5">
    <location>
        <begin position="547"/>
        <end position="572"/>
    </location>
</feature>
<dbReference type="AlphaFoldDB" id="A0A8K0GLL8"/>
<feature type="region of interest" description="Disordered" evidence="5">
    <location>
        <begin position="547"/>
        <end position="631"/>
    </location>
</feature>
<dbReference type="GO" id="GO:0006357">
    <property type="term" value="P:regulation of transcription by RNA polymerase II"/>
    <property type="evidence" value="ECO:0007669"/>
    <property type="project" value="TreeGrafter"/>
</dbReference>
<keyword evidence="4" id="KW-0862">Zinc</keyword>
<feature type="compositionally biased region" description="Polar residues" evidence="5">
    <location>
        <begin position="673"/>
        <end position="682"/>
    </location>
</feature>
<dbReference type="InterPro" id="IPR034732">
    <property type="entry name" value="EPHD"/>
</dbReference>
<feature type="domain" description="PHD-type" evidence="6">
    <location>
        <begin position="821"/>
        <end position="928"/>
    </location>
</feature>
<feature type="compositionally biased region" description="Basic and acidic residues" evidence="5">
    <location>
        <begin position="236"/>
        <end position="257"/>
    </location>
</feature>
<keyword evidence="8" id="KW-1185">Reference proteome</keyword>
<dbReference type="InterPro" id="IPR052440">
    <property type="entry name" value="Trans_Reg/Chrom_Remod"/>
</dbReference>
<evidence type="ECO:0000256" key="5">
    <source>
        <dbReference type="SAM" id="MobiDB-lite"/>
    </source>
</evidence>
<name>A0A8K0GLL8_IGNLU</name>
<evidence type="ECO:0000256" key="3">
    <source>
        <dbReference type="ARBA" id="ARBA00022771"/>
    </source>
</evidence>
<dbReference type="EMBL" id="VTPC01000725">
    <property type="protein sequence ID" value="KAF2904619.1"/>
    <property type="molecule type" value="Genomic_DNA"/>
</dbReference>
<dbReference type="InterPro" id="IPR013083">
    <property type="entry name" value="Znf_RING/FYVE/PHD"/>
</dbReference>
<sequence length="930" mass="102627">MSGGPPHHPHSRQAPSPNTAWNHLQVPNYYPRQPQHAHMSNEHPLLHQPTWHTPTTEPVKSVSHSHIFNLEQMISERPYARHSPGVDLSLQRNGSQNGELPTTPISLSVRDANKINSLPASAIDIQAVELTKSLSPGLKSASPGIKTIGVGLKPASPILKSVLPASPSIKSPISPGISTSPGIHEKQDSPKSIKRPAKRMDSIIERLNPIVDKTEKLEKPVGTSVITEKVASVEQEKWQHQSQTEKHMQEQQEKEKSCPSSVIVQPSTTTTTTTSPDENSNSSSVLNAPTPTNVRDEDVTSPFSNEDSTDSSKSRRKRKPAKTIRVPKEIERIECESQQLILAADSVKDETVVNQQAETTNEQEIKMERRRSGSAPPGSPTLPPRSRRKTSSESETIANIAAMVQKTAAMKPPEETNCSSNADKSSNKESTESQINENVSKPISVSVIKTKENVKCDIKPSKDKNKNETSANSTTIIQTPAQKKLTDTSSFVEVENKLEQMFAGISDDIVEPSKIEKMSLDYNDDCKSLGLEESKTEENLLKLDESAASTSQFNDSVTSTSNDLNASNQNSYKRARRTKGGKGRRLSESASTEVSPKRKKSNKKSKISNEASPGKSKTNSKKNKGKNTIPNKQIITKTDIIKDVYAYDSGSNASSSKSRGPFVQIHGPRESPISVSIINTPTNDEDSDKKVHKSKKYHDDSEYRHKVRSRGLHCSTLSNKYDAQTRDATWICVFCKRGPHATDPNLSGPSRFNASVIIPPPGDLFGPYVISTDSPEYQRRLDDPYDQQFRSKKIARALSANANNKVTTKKSKRKYSDSYDSRSSLDGTDSVDIYLGITETKDKLYEVWAHEDCIVWSPSVYLVGPKIVGLEEAVWTSCNVVCNRCRYRGANVCCVKRGCMNVMHFGCAAASDWYLDEENYKALCVAHKAP</sequence>
<keyword evidence="3" id="KW-0863">Zinc-finger</keyword>
<evidence type="ECO:0000256" key="2">
    <source>
        <dbReference type="ARBA" id="ARBA00022723"/>
    </source>
</evidence>
<proteinExistence type="predicted"/>
<feature type="compositionally biased region" description="Polar residues" evidence="5">
    <location>
        <begin position="432"/>
        <end position="443"/>
    </location>
</feature>
<accession>A0A8K0GLL8</accession>
<dbReference type="PROSITE" id="PS51805">
    <property type="entry name" value="EPHD"/>
    <property type="match status" value="1"/>
</dbReference>
<comment type="caution">
    <text evidence="7">The sequence shown here is derived from an EMBL/GenBank/DDBJ whole genome shotgun (WGS) entry which is preliminary data.</text>
</comment>
<evidence type="ECO:0000256" key="4">
    <source>
        <dbReference type="ARBA" id="ARBA00022833"/>
    </source>
</evidence>
<feature type="compositionally biased region" description="Basic residues" evidence="5">
    <location>
        <begin position="597"/>
        <end position="606"/>
    </location>
</feature>
<evidence type="ECO:0000256" key="1">
    <source>
        <dbReference type="ARBA" id="ARBA00022553"/>
    </source>
</evidence>
<reference evidence="7" key="1">
    <citation type="submission" date="2019-08" db="EMBL/GenBank/DDBJ databases">
        <title>The genome of the North American firefly Photinus pyralis.</title>
        <authorList>
            <consortium name="Photinus pyralis genome working group"/>
            <person name="Fallon T.R."/>
            <person name="Sander Lower S.E."/>
            <person name="Weng J.-K."/>
        </authorList>
    </citation>
    <scope>NUCLEOTIDE SEQUENCE</scope>
    <source>
        <strain evidence="7">TRF0915ILg1</strain>
        <tissue evidence="7">Whole body</tissue>
    </source>
</reference>
<dbReference type="OrthoDB" id="10029243at2759"/>
<dbReference type="Proteomes" id="UP000801492">
    <property type="component" value="Unassembled WGS sequence"/>
</dbReference>
<feature type="compositionally biased region" description="Low complexity" evidence="5">
    <location>
        <begin position="171"/>
        <end position="182"/>
    </location>
</feature>
<feature type="compositionally biased region" description="Low complexity" evidence="5">
    <location>
        <begin position="259"/>
        <end position="285"/>
    </location>
</feature>
<dbReference type="PANTHER" id="PTHR14955:SF4">
    <property type="entry name" value="PHD-TYPE DOMAIN-CONTAINING PROTEIN"/>
    <property type="match status" value="1"/>
</dbReference>
<feature type="compositionally biased region" description="Basic residues" evidence="5">
    <location>
        <begin position="573"/>
        <end position="584"/>
    </location>
</feature>
<feature type="region of interest" description="Disordered" evidence="5">
    <location>
        <begin position="348"/>
        <end position="443"/>
    </location>
</feature>
<protein>
    <recommendedName>
        <fullName evidence="6">PHD-type domain-containing protein</fullName>
    </recommendedName>
</protein>
<feature type="compositionally biased region" description="Polar residues" evidence="5">
    <location>
        <begin position="13"/>
        <end position="22"/>
    </location>
</feature>
<dbReference type="GO" id="GO:0008270">
    <property type="term" value="F:zinc ion binding"/>
    <property type="evidence" value="ECO:0007669"/>
    <property type="project" value="UniProtKB-KW"/>
</dbReference>
<feature type="region of interest" description="Disordered" evidence="5">
    <location>
        <begin position="673"/>
        <end position="704"/>
    </location>
</feature>
<feature type="compositionally biased region" description="Polar residues" evidence="5">
    <location>
        <begin position="352"/>
        <end position="362"/>
    </location>
</feature>
<dbReference type="Pfam" id="PF13771">
    <property type="entry name" value="zf-HC5HC2H"/>
    <property type="match status" value="1"/>
</dbReference>
<gene>
    <name evidence="7" type="ORF">ILUMI_01557</name>
</gene>
<dbReference type="GO" id="GO:0005634">
    <property type="term" value="C:nucleus"/>
    <property type="evidence" value="ECO:0007669"/>
    <property type="project" value="TreeGrafter"/>
</dbReference>
<organism evidence="7 8">
    <name type="scientific">Ignelater luminosus</name>
    <name type="common">Cucubano</name>
    <name type="synonym">Pyrophorus luminosus</name>
    <dbReference type="NCBI Taxonomy" id="2038154"/>
    <lineage>
        <taxon>Eukaryota</taxon>
        <taxon>Metazoa</taxon>
        <taxon>Ecdysozoa</taxon>
        <taxon>Arthropoda</taxon>
        <taxon>Hexapoda</taxon>
        <taxon>Insecta</taxon>
        <taxon>Pterygota</taxon>
        <taxon>Neoptera</taxon>
        <taxon>Endopterygota</taxon>
        <taxon>Coleoptera</taxon>
        <taxon>Polyphaga</taxon>
        <taxon>Elateriformia</taxon>
        <taxon>Elateroidea</taxon>
        <taxon>Elateridae</taxon>
        <taxon>Agrypninae</taxon>
        <taxon>Pyrophorini</taxon>
        <taxon>Ignelater</taxon>
    </lineage>
</organism>
<keyword evidence="2" id="KW-0479">Metal-binding</keyword>
<feature type="region of interest" description="Disordered" evidence="5">
    <location>
        <begin position="236"/>
        <end position="323"/>
    </location>
</feature>
<feature type="region of interest" description="Disordered" evidence="5">
    <location>
        <begin position="803"/>
        <end position="825"/>
    </location>
</feature>
<dbReference type="Gene3D" id="3.30.40.10">
    <property type="entry name" value="Zinc/RING finger domain, C3HC4 (zinc finger)"/>
    <property type="match status" value="1"/>
</dbReference>
<dbReference type="PANTHER" id="PTHR14955">
    <property type="entry name" value="RETINOIC ACID INDUCED 1/TRANSCRIPTION FACTOR 20"/>
    <property type="match status" value="1"/>
</dbReference>
<evidence type="ECO:0000313" key="7">
    <source>
        <dbReference type="EMBL" id="KAF2904619.1"/>
    </source>
</evidence>
<evidence type="ECO:0000313" key="8">
    <source>
        <dbReference type="Proteomes" id="UP000801492"/>
    </source>
</evidence>
<feature type="region of interest" description="Disordered" evidence="5">
    <location>
        <begin position="171"/>
        <end position="198"/>
    </location>
</feature>
<evidence type="ECO:0000259" key="6">
    <source>
        <dbReference type="PROSITE" id="PS51805"/>
    </source>
</evidence>
<feature type="region of interest" description="Disordered" evidence="5">
    <location>
        <begin position="1"/>
        <end position="25"/>
    </location>
</feature>
<keyword evidence="1" id="KW-0597">Phosphoprotein</keyword>